<protein>
    <recommendedName>
        <fullName evidence="3">Cyclic nucleotide-binding domain-containing protein</fullName>
    </recommendedName>
</protein>
<evidence type="ECO:0008006" key="3">
    <source>
        <dbReference type="Google" id="ProtNLM"/>
    </source>
</evidence>
<dbReference type="AlphaFoldDB" id="A0A813J6Z9"/>
<name>A0A813J6Z9_POLGL</name>
<dbReference type="PANTHER" id="PTHR10217">
    <property type="entry name" value="VOLTAGE AND LIGAND GATED POTASSIUM CHANNEL"/>
    <property type="match status" value="1"/>
</dbReference>
<sequence>MLINHLIACSWYAVGISDHEREDTWVKANDLKAKGTVYAYTTALHWSITQFTPASMEVVPTNELERSFTIVVILSAMVIFSSFISTITNAMTQLRNLNSESNVELVKLRCFFSDHEVSASLVARISSCIHQSSKLTGSRVHSEDVSILELLPVSLKCDLAEEVFAPTLCAHPFILTWGEYYPRESKRLFLAARSSSLGAQHELFNIGQVAESMYFLSSGAMVYMRDDERPARVSPGHWLAEPTLWIKWKHVGHASSTERNCELVSLHCETAIRILSQDESTISGARRYAKTFAAYFGKQSDRLSDVWADIEVLQAMVSEAFIKHEKELLRHAVVSRVVKDTKGPGPLTRMTSRLSGRSMASRLSGRSIEGAWPLTRMASRLSGKSMGQESRVAQDEQKTLILHERVRKYGEDGQKRREILGIRSIGSDSSDEVVAPVVAPASRTPERHHSISRENFTLNDLNVVPGIASAFRILTQ</sequence>
<dbReference type="EMBL" id="CAJNNW010021297">
    <property type="protein sequence ID" value="CAE8667713.1"/>
    <property type="molecule type" value="Genomic_DNA"/>
</dbReference>
<evidence type="ECO:0000313" key="1">
    <source>
        <dbReference type="EMBL" id="CAE8667713.1"/>
    </source>
</evidence>
<dbReference type="PANTHER" id="PTHR10217:SF435">
    <property type="entry name" value="POTASSIUM VOLTAGE-GATED CHANNEL PROTEIN EAG"/>
    <property type="match status" value="1"/>
</dbReference>
<dbReference type="Proteomes" id="UP000626109">
    <property type="component" value="Unassembled WGS sequence"/>
</dbReference>
<accession>A0A813J6Z9</accession>
<proteinExistence type="predicted"/>
<dbReference type="GO" id="GO:0042391">
    <property type="term" value="P:regulation of membrane potential"/>
    <property type="evidence" value="ECO:0007669"/>
    <property type="project" value="TreeGrafter"/>
</dbReference>
<evidence type="ECO:0000313" key="2">
    <source>
        <dbReference type="Proteomes" id="UP000626109"/>
    </source>
</evidence>
<gene>
    <name evidence="1" type="ORF">PGLA2088_LOCUS16690</name>
</gene>
<dbReference type="SUPFAM" id="SSF51206">
    <property type="entry name" value="cAMP-binding domain-like"/>
    <property type="match status" value="1"/>
</dbReference>
<dbReference type="GO" id="GO:0005249">
    <property type="term" value="F:voltage-gated potassium channel activity"/>
    <property type="evidence" value="ECO:0007669"/>
    <property type="project" value="TreeGrafter"/>
</dbReference>
<comment type="caution">
    <text evidence="1">The sequence shown here is derived from an EMBL/GenBank/DDBJ whole genome shotgun (WGS) entry which is preliminary data.</text>
</comment>
<dbReference type="InterPro" id="IPR050818">
    <property type="entry name" value="KCNH_animal-type"/>
</dbReference>
<dbReference type="SUPFAM" id="SSF81324">
    <property type="entry name" value="Voltage-gated potassium channels"/>
    <property type="match status" value="1"/>
</dbReference>
<dbReference type="GO" id="GO:0005886">
    <property type="term" value="C:plasma membrane"/>
    <property type="evidence" value="ECO:0007669"/>
    <property type="project" value="TreeGrafter"/>
</dbReference>
<dbReference type="InterPro" id="IPR014710">
    <property type="entry name" value="RmlC-like_jellyroll"/>
</dbReference>
<dbReference type="Gene3D" id="1.10.287.70">
    <property type="match status" value="1"/>
</dbReference>
<dbReference type="InterPro" id="IPR018490">
    <property type="entry name" value="cNMP-bd_dom_sf"/>
</dbReference>
<reference evidence="1" key="1">
    <citation type="submission" date="2021-02" db="EMBL/GenBank/DDBJ databases">
        <authorList>
            <person name="Dougan E. K."/>
            <person name="Rhodes N."/>
            <person name="Thang M."/>
            <person name="Chan C."/>
        </authorList>
    </citation>
    <scope>NUCLEOTIDE SEQUENCE</scope>
</reference>
<organism evidence="1 2">
    <name type="scientific">Polarella glacialis</name>
    <name type="common">Dinoflagellate</name>
    <dbReference type="NCBI Taxonomy" id="89957"/>
    <lineage>
        <taxon>Eukaryota</taxon>
        <taxon>Sar</taxon>
        <taxon>Alveolata</taxon>
        <taxon>Dinophyceae</taxon>
        <taxon>Suessiales</taxon>
        <taxon>Suessiaceae</taxon>
        <taxon>Polarella</taxon>
    </lineage>
</organism>
<dbReference type="Gene3D" id="2.60.120.10">
    <property type="entry name" value="Jelly Rolls"/>
    <property type="match status" value="1"/>
</dbReference>